<dbReference type="PANTHER" id="PTHR44227:SF3">
    <property type="entry name" value="PROTEIN O-MANNOSYL-TRANSFERASE TMTC4"/>
    <property type="match status" value="1"/>
</dbReference>
<sequence>MRLGSRAKILFLLFVVLGVYYPALFGGVNSVDDYNMIQTLAEEARTNWRAVFLPSGGYYYRPLLWSTYIADKHFWDLTESFMHLENILLHAVNAVLVFLLALQIFSHEDERRLELPLLSALLFALHPINTESVSWISGRTDPLATVFILTSAIFLFKGLRENRYRDYILATFFLLMGCLCKEVAVFFLPAACFIVLFHHNGVDNATHRVFSADKMRRLGILMGPFILCGFAYLFLRFSSAPSAATSIFKMFVGRNGTVLNTLRISFKVFGFYVKKLFLPLPLNFAIFQINNNYFWLGLAVVALLLILVLVRKRGTLLSLAVTVAVLITPAILVTLSRVAWTPLAERYLYLPSAFFAIAVVGSLQALGNRFGHESASRVLVMLLLVPATFFSAQRNIIWQSNVTLYSDTLEKSPNSRLIKNELAIALANEGRTAEAERQLESAKKQDPGKTFALPFVNQANLKIGAGDLDGARKLILSVVQDDATADPAALRTLAKIDEQRLFRKNTPAVTKDIYREIGQTHDRLYLKTKNPADLYRSGQMALFLGEKERAGTLFQRAAAEAPDDAYFKPAAKKLAEKLKR</sequence>
<dbReference type="InterPro" id="IPR038731">
    <property type="entry name" value="RgtA/B/C-like"/>
</dbReference>
<dbReference type="RefSeq" id="WP_199382933.1">
    <property type="nucleotide sequence ID" value="NZ_JAEMHM010000004.1"/>
</dbReference>
<proteinExistence type="predicted"/>
<evidence type="ECO:0000259" key="4">
    <source>
        <dbReference type="Pfam" id="PF13231"/>
    </source>
</evidence>
<keyword evidence="3" id="KW-0812">Transmembrane</keyword>
<dbReference type="InterPro" id="IPR011990">
    <property type="entry name" value="TPR-like_helical_dom_sf"/>
</dbReference>
<dbReference type="Proteomes" id="UP000636888">
    <property type="component" value="Unassembled WGS sequence"/>
</dbReference>
<feature type="transmembrane region" description="Helical" evidence="3">
    <location>
        <begin position="87"/>
        <end position="105"/>
    </location>
</feature>
<accession>A0A8J7IWS8</accession>
<feature type="transmembrane region" description="Helical" evidence="3">
    <location>
        <begin position="293"/>
        <end position="310"/>
    </location>
</feature>
<keyword evidence="1" id="KW-0677">Repeat</keyword>
<reference evidence="5" key="1">
    <citation type="submission" date="2020-12" db="EMBL/GenBank/DDBJ databases">
        <title>Geomonas sp. Red875, isolated from river sediment.</title>
        <authorList>
            <person name="Xu Z."/>
            <person name="Zhang Z."/>
            <person name="Masuda Y."/>
            <person name="Itoh H."/>
            <person name="Senoo K."/>
        </authorList>
    </citation>
    <scope>NUCLEOTIDE SEQUENCE</scope>
    <source>
        <strain evidence="5">Red875</strain>
    </source>
</reference>
<dbReference type="AlphaFoldDB" id="A0A8J7IWS8"/>
<evidence type="ECO:0000313" key="5">
    <source>
        <dbReference type="EMBL" id="MBJ6724082.1"/>
    </source>
</evidence>
<name>A0A8J7IWS8_9BACT</name>
<feature type="transmembrane region" description="Helical" evidence="3">
    <location>
        <begin position="171"/>
        <end position="198"/>
    </location>
</feature>
<dbReference type="SUPFAM" id="SSF48452">
    <property type="entry name" value="TPR-like"/>
    <property type="match status" value="1"/>
</dbReference>
<feature type="transmembrane region" description="Helical" evidence="3">
    <location>
        <begin position="9"/>
        <end position="28"/>
    </location>
</feature>
<feature type="transmembrane region" description="Helical" evidence="3">
    <location>
        <begin position="378"/>
        <end position="398"/>
    </location>
</feature>
<protein>
    <submittedName>
        <fullName evidence="5">Glycosyltransferase family 39 protein</fullName>
    </submittedName>
</protein>
<dbReference type="InterPro" id="IPR052346">
    <property type="entry name" value="O-mannosyl-transferase_TMTC"/>
</dbReference>
<feature type="transmembrane region" description="Helical" evidence="3">
    <location>
        <begin position="142"/>
        <end position="159"/>
    </location>
</feature>
<gene>
    <name evidence="5" type="ORF">JFN93_05125</name>
</gene>
<comment type="caution">
    <text evidence="5">The sequence shown here is derived from an EMBL/GenBank/DDBJ whole genome shotgun (WGS) entry which is preliminary data.</text>
</comment>
<evidence type="ECO:0000256" key="1">
    <source>
        <dbReference type="ARBA" id="ARBA00022737"/>
    </source>
</evidence>
<dbReference type="PANTHER" id="PTHR44227">
    <property type="match status" value="1"/>
</dbReference>
<evidence type="ECO:0000313" key="6">
    <source>
        <dbReference type="Proteomes" id="UP000636888"/>
    </source>
</evidence>
<feature type="transmembrane region" description="Helical" evidence="3">
    <location>
        <begin position="347"/>
        <end position="366"/>
    </location>
</feature>
<organism evidence="5 6">
    <name type="scientific">Geomesophilobacter sediminis</name>
    <dbReference type="NCBI Taxonomy" id="2798584"/>
    <lineage>
        <taxon>Bacteria</taxon>
        <taxon>Pseudomonadati</taxon>
        <taxon>Thermodesulfobacteriota</taxon>
        <taxon>Desulfuromonadia</taxon>
        <taxon>Geobacterales</taxon>
        <taxon>Geobacteraceae</taxon>
        <taxon>Geomesophilobacter</taxon>
    </lineage>
</organism>
<keyword evidence="3" id="KW-0472">Membrane</keyword>
<keyword evidence="6" id="KW-1185">Reference proteome</keyword>
<evidence type="ECO:0000256" key="2">
    <source>
        <dbReference type="ARBA" id="ARBA00022803"/>
    </source>
</evidence>
<dbReference type="EMBL" id="JAEMHM010000004">
    <property type="protein sequence ID" value="MBJ6724082.1"/>
    <property type="molecule type" value="Genomic_DNA"/>
</dbReference>
<dbReference type="Gene3D" id="1.25.40.10">
    <property type="entry name" value="Tetratricopeptide repeat domain"/>
    <property type="match status" value="1"/>
</dbReference>
<feature type="transmembrane region" description="Helical" evidence="3">
    <location>
        <begin position="218"/>
        <end position="235"/>
    </location>
</feature>
<keyword evidence="2" id="KW-0802">TPR repeat</keyword>
<feature type="transmembrane region" description="Helical" evidence="3">
    <location>
        <begin position="256"/>
        <end position="273"/>
    </location>
</feature>
<dbReference type="Pfam" id="PF13231">
    <property type="entry name" value="PMT_2"/>
    <property type="match status" value="1"/>
</dbReference>
<keyword evidence="3" id="KW-1133">Transmembrane helix</keyword>
<evidence type="ECO:0000256" key="3">
    <source>
        <dbReference type="SAM" id="Phobius"/>
    </source>
</evidence>
<feature type="transmembrane region" description="Helical" evidence="3">
    <location>
        <begin position="317"/>
        <end position="335"/>
    </location>
</feature>
<feature type="transmembrane region" description="Helical" evidence="3">
    <location>
        <begin position="117"/>
        <end position="136"/>
    </location>
</feature>
<feature type="domain" description="Glycosyltransferase RgtA/B/C/D-like" evidence="4">
    <location>
        <begin position="84"/>
        <end position="199"/>
    </location>
</feature>